<keyword evidence="3 7" id="KW-0812">Transmembrane</keyword>
<dbReference type="InterPro" id="IPR011701">
    <property type="entry name" value="MFS"/>
</dbReference>
<evidence type="ECO:0000256" key="7">
    <source>
        <dbReference type="SAM" id="Phobius"/>
    </source>
</evidence>
<dbReference type="GO" id="GO:0016020">
    <property type="term" value="C:membrane"/>
    <property type="evidence" value="ECO:0007669"/>
    <property type="project" value="UniProtKB-SubCell"/>
</dbReference>
<feature type="compositionally biased region" description="Basic and acidic residues" evidence="6">
    <location>
        <begin position="14"/>
        <end position="24"/>
    </location>
</feature>
<dbReference type="Gene3D" id="1.20.1250.20">
    <property type="entry name" value="MFS general substrate transporter like domains"/>
    <property type="match status" value="1"/>
</dbReference>
<evidence type="ECO:0000256" key="1">
    <source>
        <dbReference type="ARBA" id="ARBA00004141"/>
    </source>
</evidence>
<dbReference type="Proteomes" id="UP000800092">
    <property type="component" value="Unassembled WGS sequence"/>
</dbReference>
<feature type="domain" description="Major facilitator superfamily (MFS) profile" evidence="8">
    <location>
        <begin position="119"/>
        <end position="546"/>
    </location>
</feature>
<dbReference type="InterPro" id="IPR036259">
    <property type="entry name" value="MFS_trans_sf"/>
</dbReference>
<gene>
    <name evidence="9" type="ORF">EV356DRAFT_456168</name>
</gene>
<comment type="subcellular location">
    <subcellularLocation>
        <location evidence="1">Membrane</location>
        <topology evidence="1">Multi-pass membrane protein</topology>
    </subcellularLocation>
</comment>
<evidence type="ECO:0000256" key="4">
    <source>
        <dbReference type="ARBA" id="ARBA00022989"/>
    </source>
</evidence>
<protein>
    <submittedName>
        <fullName evidence="9">MFS general substrate transporter</fullName>
    </submittedName>
</protein>
<dbReference type="FunFam" id="1.20.1250.20:FF:000106">
    <property type="entry name" value="MFS transporter, putative"/>
    <property type="match status" value="1"/>
</dbReference>
<evidence type="ECO:0000256" key="3">
    <source>
        <dbReference type="ARBA" id="ARBA00022692"/>
    </source>
</evidence>
<feature type="transmembrane region" description="Helical" evidence="7">
    <location>
        <begin position="397"/>
        <end position="417"/>
    </location>
</feature>
<evidence type="ECO:0000313" key="9">
    <source>
        <dbReference type="EMBL" id="KAF2229276.1"/>
    </source>
</evidence>
<dbReference type="PANTHER" id="PTHR43791">
    <property type="entry name" value="PERMEASE-RELATED"/>
    <property type="match status" value="1"/>
</dbReference>
<name>A0A6A6GU06_VIRVR</name>
<feature type="transmembrane region" description="Helical" evidence="7">
    <location>
        <begin position="519"/>
        <end position="541"/>
    </location>
</feature>
<feature type="transmembrane region" description="Helical" evidence="7">
    <location>
        <begin position="424"/>
        <end position="444"/>
    </location>
</feature>
<dbReference type="AlphaFoldDB" id="A0A6A6GU06"/>
<accession>A0A6A6GU06</accession>
<dbReference type="FunFam" id="1.20.1250.20:FF:000247">
    <property type="entry name" value="MFS general substrate transporter"/>
    <property type="match status" value="1"/>
</dbReference>
<feature type="transmembrane region" description="Helical" evidence="7">
    <location>
        <begin position="279"/>
        <end position="300"/>
    </location>
</feature>
<sequence length="579" mass="66031">MDPPLGSQTGVPRNDVRSSEDLPHYKGGLSSQADTKTTPQIPFTEASALARDEDIAFASGDLQGFSKPIDSYEGRHRWDPEFEWDQKEEKRLVRKVSNDNDNAILQTSWTNALRIDIKICAWVCLSFFALQLDRGNISQALTDNMLDDLNINTNDYNTGQTIFYLTFLFAELPSQLISKKLGPDRWIPIQMVSWSIIASCQAVLKNRSSFFATRALLGLVEGGFIPDNILYLSYWYKSKELPVRLSWFWVSYQSTYIISAFLAYGILHLRGYHGMAGWRWLFALEGTLTGLIGIASYFYLPPSPTQTKSWFRGKNGWFNEREEKIMVNRILRDDPSKGDMHNRQAVTPGLFWQAISDYHMWPIYLLGLSWLLPSQPMTQYLTLQIKSLGFSTFETNLLSIPAYVVFIILLLIITPLSEAINQRFLVALISQIWVLPLLIALEVLPGSASAWTRYALVTLLYAEPYAHAIIVAITSRNAGTVRTRTVASAMYNMTVQASNVIGSNIYRNNDKPLYRKGNAALIGMTLYNMCLFVGAKLYYVYVNRKREQVWNAMTTEEKEDYLATTKDRGNKRLDFRFAH</sequence>
<evidence type="ECO:0000256" key="6">
    <source>
        <dbReference type="SAM" id="MobiDB-lite"/>
    </source>
</evidence>
<dbReference type="GO" id="GO:0022857">
    <property type="term" value="F:transmembrane transporter activity"/>
    <property type="evidence" value="ECO:0007669"/>
    <property type="project" value="InterPro"/>
</dbReference>
<keyword evidence="5 7" id="KW-0472">Membrane</keyword>
<feature type="compositionally biased region" description="Polar residues" evidence="6">
    <location>
        <begin position="1"/>
        <end position="11"/>
    </location>
</feature>
<dbReference type="PANTHER" id="PTHR43791:SF104">
    <property type="entry name" value="MAJOR FACILITATOR SUPERFAMILY (MFS) PROFILE DOMAIN-CONTAINING PROTEIN-RELATED"/>
    <property type="match status" value="1"/>
</dbReference>
<dbReference type="InterPro" id="IPR020846">
    <property type="entry name" value="MFS_dom"/>
</dbReference>
<feature type="region of interest" description="Disordered" evidence="6">
    <location>
        <begin position="1"/>
        <end position="45"/>
    </location>
</feature>
<dbReference type="Pfam" id="PF07690">
    <property type="entry name" value="MFS_1"/>
    <property type="match status" value="1"/>
</dbReference>
<feature type="transmembrane region" description="Helical" evidence="7">
    <location>
        <begin position="216"/>
        <end position="236"/>
    </location>
</feature>
<reference evidence="9" key="1">
    <citation type="journal article" date="2020" name="Stud. Mycol.">
        <title>101 Dothideomycetes genomes: a test case for predicting lifestyles and emergence of pathogens.</title>
        <authorList>
            <person name="Haridas S."/>
            <person name="Albert R."/>
            <person name="Binder M."/>
            <person name="Bloem J."/>
            <person name="Labutti K."/>
            <person name="Salamov A."/>
            <person name="Andreopoulos B."/>
            <person name="Baker S."/>
            <person name="Barry K."/>
            <person name="Bills G."/>
            <person name="Bluhm B."/>
            <person name="Cannon C."/>
            <person name="Castanera R."/>
            <person name="Culley D."/>
            <person name="Daum C."/>
            <person name="Ezra D."/>
            <person name="Gonzalez J."/>
            <person name="Henrissat B."/>
            <person name="Kuo A."/>
            <person name="Liang C."/>
            <person name="Lipzen A."/>
            <person name="Lutzoni F."/>
            <person name="Magnuson J."/>
            <person name="Mondo S."/>
            <person name="Nolan M."/>
            <person name="Ohm R."/>
            <person name="Pangilinan J."/>
            <person name="Park H.-J."/>
            <person name="Ramirez L."/>
            <person name="Alfaro M."/>
            <person name="Sun H."/>
            <person name="Tritt A."/>
            <person name="Yoshinaga Y."/>
            <person name="Zwiers L.-H."/>
            <person name="Turgeon B."/>
            <person name="Goodwin S."/>
            <person name="Spatafora J."/>
            <person name="Crous P."/>
            <person name="Grigoriev I."/>
        </authorList>
    </citation>
    <scope>NUCLEOTIDE SEQUENCE</scope>
    <source>
        <strain evidence="9">Tuck. ex Michener</strain>
    </source>
</reference>
<evidence type="ECO:0000256" key="2">
    <source>
        <dbReference type="ARBA" id="ARBA00022448"/>
    </source>
</evidence>
<dbReference type="EMBL" id="ML991869">
    <property type="protein sequence ID" value="KAF2229276.1"/>
    <property type="molecule type" value="Genomic_DNA"/>
</dbReference>
<keyword evidence="4 7" id="KW-1133">Transmembrane helix</keyword>
<dbReference type="SUPFAM" id="SSF103473">
    <property type="entry name" value="MFS general substrate transporter"/>
    <property type="match status" value="1"/>
</dbReference>
<keyword evidence="2" id="KW-0813">Transport</keyword>
<feature type="transmembrane region" description="Helical" evidence="7">
    <location>
        <begin position="248"/>
        <end position="267"/>
    </location>
</feature>
<evidence type="ECO:0000313" key="10">
    <source>
        <dbReference type="Proteomes" id="UP000800092"/>
    </source>
</evidence>
<keyword evidence="10" id="KW-1185">Reference proteome</keyword>
<evidence type="ECO:0000256" key="5">
    <source>
        <dbReference type="ARBA" id="ARBA00023136"/>
    </source>
</evidence>
<proteinExistence type="predicted"/>
<feature type="compositionally biased region" description="Polar residues" evidence="6">
    <location>
        <begin position="29"/>
        <end position="41"/>
    </location>
</feature>
<dbReference type="OrthoDB" id="1935484at2759"/>
<dbReference type="PROSITE" id="PS50850">
    <property type="entry name" value="MFS"/>
    <property type="match status" value="1"/>
</dbReference>
<organism evidence="9 10">
    <name type="scientific">Viridothelium virens</name>
    <name type="common">Speckled blister lichen</name>
    <name type="synonym">Trypethelium virens</name>
    <dbReference type="NCBI Taxonomy" id="1048519"/>
    <lineage>
        <taxon>Eukaryota</taxon>
        <taxon>Fungi</taxon>
        <taxon>Dikarya</taxon>
        <taxon>Ascomycota</taxon>
        <taxon>Pezizomycotina</taxon>
        <taxon>Dothideomycetes</taxon>
        <taxon>Dothideomycetes incertae sedis</taxon>
        <taxon>Trypetheliales</taxon>
        <taxon>Trypetheliaceae</taxon>
        <taxon>Viridothelium</taxon>
    </lineage>
</organism>
<evidence type="ECO:0000259" key="8">
    <source>
        <dbReference type="PROSITE" id="PS50850"/>
    </source>
</evidence>